<gene>
    <name evidence="1" type="ORF">EHW67_06790</name>
</gene>
<evidence type="ECO:0000313" key="2">
    <source>
        <dbReference type="Proteomes" id="UP000267585"/>
    </source>
</evidence>
<dbReference type="EMBL" id="RQPJ01000002">
    <property type="protein sequence ID" value="RTE54863.1"/>
    <property type="molecule type" value="Genomic_DNA"/>
</dbReference>
<protein>
    <submittedName>
        <fullName evidence="1">Uncharacterized protein</fullName>
    </submittedName>
</protein>
<name>A0A430K737_9FLAO</name>
<comment type="caution">
    <text evidence="1">The sequence shown here is derived from an EMBL/GenBank/DDBJ whole genome shotgun (WGS) entry which is preliminary data.</text>
</comment>
<sequence length="294" mass="34477">MFIDFSLKGHREFPQLNFDWDRTELIMDYGECELISLAHNTVNLRYKKNLNDLNNNNTLKIKTSKGKLYYFRYEYKLVKDGIIQLRGGVWLTQQPKNLRQTTISVSEIHLPIMQNGDINICFIGFSDNKWGGFRSIRKYMKQKNHDINFIGPKQDIYGYPYMPVPVNKGIEFLVKNINNIPNADIYIIFIESLKTSKNRQVWSQLADGLSKKGQKTYLNTWPELKENPKNEEIRKMNKLLQEIATCHKNIKIMELNGFNDAGATILDNGQYFLNNSGYKLYKKIILEQIEDKKE</sequence>
<proteinExistence type="predicted"/>
<dbReference type="RefSeq" id="WP_126161595.1">
    <property type="nucleotide sequence ID" value="NZ_RQPJ01000002.1"/>
</dbReference>
<evidence type="ECO:0000313" key="1">
    <source>
        <dbReference type="EMBL" id="RTE54863.1"/>
    </source>
</evidence>
<dbReference type="Proteomes" id="UP000267585">
    <property type="component" value="Unassembled WGS sequence"/>
</dbReference>
<organism evidence="1 2">
    <name type="scientific">Arenibacter aquaticus</name>
    <dbReference type="NCBI Taxonomy" id="2489054"/>
    <lineage>
        <taxon>Bacteria</taxon>
        <taxon>Pseudomonadati</taxon>
        <taxon>Bacteroidota</taxon>
        <taxon>Flavobacteriia</taxon>
        <taxon>Flavobacteriales</taxon>
        <taxon>Flavobacteriaceae</taxon>
        <taxon>Arenibacter</taxon>
    </lineage>
</organism>
<reference evidence="1 2" key="1">
    <citation type="submission" date="2018-11" db="EMBL/GenBank/DDBJ databases">
        <title>Arenibacter aquaticus sp.nov., a marine bacterium isolated from surface seawater in the South China Sea.</title>
        <authorList>
            <person name="Guo J."/>
            <person name="Sun J."/>
        </authorList>
    </citation>
    <scope>NUCLEOTIDE SEQUENCE [LARGE SCALE GENOMIC DNA]</scope>
    <source>
        <strain evidence="1 2">GUO666</strain>
    </source>
</reference>
<accession>A0A430K737</accession>
<dbReference type="AlphaFoldDB" id="A0A430K737"/>
<keyword evidence="2" id="KW-1185">Reference proteome</keyword>
<dbReference type="OrthoDB" id="1441959at2"/>